<evidence type="ECO:0000313" key="1">
    <source>
        <dbReference type="EMBL" id="QDH78416.1"/>
    </source>
</evidence>
<name>A0A514CF48_9BACT</name>
<dbReference type="SUPFAM" id="SSF48452">
    <property type="entry name" value="TPR-like"/>
    <property type="match status" value="1"/>
</dbReference>
<sequence>MDKVQLQRDFMPKDLVLKLHRDIPQYDWKQKMSVLDDFFASQEGKMDADVLFIRKNEQYAFFYWESDQYELSINHYEKALTLLKPSDYPFLYHIITLQLIACYHYLGHYDAALVWFETALLNLSEENHSFQLLALLKSYVDILEDTGSSFDERHLPLIQRVVDDAGFPQPDENPKTAIKSLSAMHSEWNKKLSILYIDSNDGKIDQKTALQEYADTCPIGWYRDHARERL</sequence>
<dbReference type="Proteomes" id="UP000316614">
    <property type="component" value="Chromosome"/>
</dbReference>
<dbReference type="RefSeq" id="WP_141613672.1">
    <property type="nucleotide sequence ID" value="NZ_CP041253.1"/>
</dbReference>
<reference evidence="1 2" key="1">
    <citation type="submission" date="2019-06" db="EMBL/GenBank/DDBJ databases">
        <title>Echinicola alkalisoli sp. nov. isolated from saline soil.</title>
        <authorList>
            <person name="Sun J.-Q."/>
            <person name="Xu L."/>
        </authorList>
    </citation>
    <scope>NUCLEOTIDE SEQUENCE [LARGE SCALE GENOMIC DNA]</scope>
    <source>
        <strain evidence="1 2">LN3S3</strain>
    </source>
</reference>
<organism evidence="1 2">
    <name type="scientific">Echinicola soli</name>
    <dbReference type="NCBI Taxonomy" id="2591634"/>
    <lineage>
        <taxon>Bacteria</taxon>
        <taxon>Pseudomonadati</taxon>
        <taxon>Bacteroidota</taxon>
        <taxon>Cytophagia</taxon>
        <taxon>Cytophagales</taxon>
        <taxon>Cyclobacteriaceae</taxon>
        <taxon>Echinicola</taxon>
    </lineage>
</organism>
<proteinExistence type="predicted"/>
<dbReference type="KEGG" id="echi:FKX85_04960"/>
<dbReference type="InterPro" id="IPR011990">
    <property type="entry name" value="TPR-like_helical_dom_sf"/>
</dbReference>
<gene>
    <name evidence="1" type="ORF">FKX85_04960</name>
</gene>
<keyword evidence="2" id="KW-1185">Reference proteome</keyword>
<dbReference type="AlphaFoldDB" id="A0A514CF48"/>
<evidence type="ECO:0000313" key="2">
    <source>
        <dbReference type="Proteomes" id="UP000316614"/>
    </source>
</evidence>
<dbReference type="EMBL" id="CP041253">
    <property type="protein sequence ID" value="QDH78416.1"/>
    <property type="molecule type" value="Genomic_DNA"/>
</dbReference>
<dbReference type="Gene3D" id="1.25.40.10">
    <property type="entry name" value="Tetratricopeptide repeat domain"/>
    <property type="match status" value="1"/>
</dbReference>
<accession>A0A514CF48</accession>
<protein>
    <submittedName>
        <fullName evidence="1">Tetratricopeptide repeat protein</fullName>
    </submittedName>
</protein>
<dbReference type="OrthoDB" id="822888at2"/>